<dbReference type="SMART" id="SM00387">
    <property type="entry name" value="HATPase_c"/>
    <property type="match status" value="1"/>
</dbReference>
<feature type="transmembrane region" description="Helical" evidence="10">
    <location>
        <begin position="362"/>
        <end position="379"/>
    </location>
</feature>
<keyword evidence="10" id="KW-0472">Membrane</keyword>
<evidence type="ECO:0000256" key="6">
    <source>
        <dbReference type="ARBA" id="ARBA00022741"/>
    </source>
</evidence>
<evidence type="ECO:0000256" key="2">
    <source>
        <dbReference type="ARBA" id="ARBA00004429"/>
    </source>
</evidence>
<dbReference type="GO" id="GO:0005524">
    <property type="term" value="F:ATP binding"/>
    <property type="evidence" value="ECO:0007669"/>
    <property type="project" value="UniProtKB-KW"/>
</dbReference>
<dbReference type="SUPFAM" id="SSF47384">
    <property type="entry name" value="Homodimeric domain of signal transducing histidine kinase"/>
    <property type="match status" value="1"/>
</dbReference>
<comment type="catalytic activity">
    <reaction evidence="1">
        <text>ATP + protein L-histidine = ADP + protein N-phospho-L-histidine.</text>
        <dbReference type="EC" id="2.7.13.3"/>
    </reaction>
</comment>
<dbReference type="GO" id="GO:0007234">
    <property type="term" value="P:osmosensory signaling via phosphorelay pathway"/>
    <property type="evidence" value="ECO:0007669"/>
    <property type="project" value="TreeGrafter"/>
</dbReference>
<dbReference type="PROSITE" id="PS50109">
    <property type="entry name" value="HIS_KIN"/>
    <property type="match status" value="1"/>
</dbReference>
<dbReference type="AlphaFoldDB" id="A0A4Q7NCZ8"/>
<dbReference type="Proteomes" id="UP000292445">
    <property type="component" value="Unassembled WGS sequence"/>
</dbReference>
<feature type="domain" description="Histidine kinase" evidence="11">
    <location>
        <begin position="556"/>
        <end position="770"/>
    </location>
</feature>
<dbReference type="PANTHER" id="PTHR42878:SF7">
    <property type="entry name" value="SENSOR HISTIDINE KINASE GLRK"/>
    <property type="match status" value="1"/>
</dbReference>
<proteinExistence type="predicted"/>
<dbReference type="PANTHER" id="PTHR42878">
    <property type="entry name" value="TWO-COMPONENT HISTIDINE KINASE"/>
    <property type="match status" value="1"/>
</dbReference>
<evidence type="ECO:0000256" key="9">
    <source>
        <dbReference type="ARBA" id="ARBA00023012"/>
    </source>
</evidence>
<dbReference type="InterPro" id="IPR007890">
    <property type="entry name" value="CHASE2"/>
</dbReference>
<sequence length="784" mass="83233">MDRQAASATQRPGPARTRSAARVVAVVAGLLLAALLAWQNGLGRLDAALYDFFSRLEPAAPSQDIVVVAIDEASLAKVGRWPWSRDQQIDLIERIAQQSPAALGLDLLLSEPSADPSVDLRMAEAIHRSGNVVLPVFTAETAGRVQAMLPVPPLASAARALGHVSVEPDADGVVRSVFLREGTRDRQWNHFALALLQVAGQPVADPLPGNRAPADREAAPGAWWRDFWIHIDYAGPAGTYRTIPAAQVLAGELPDGALDGRIVLVGSTAAGLGDVYPTPLSARQRFTPGVEISANVIDNLMSGTARRIVAPWTGALLTALLVAAMLPALWLFAPGWALAASVAGIGVAAAASGVLLLADGLWWPPGAAVLAIAAFYLAWNWRRLERAAGYLVDELGRLKRHGAVLPQDAAAQAGDLIDRRIHDLSRATGRLLDVQAFMSSVIGSLPEAALAVGEDGRVLLANRQAVRQFGAAAAKGADMAGLLAGFTLVGGGPLSWPAAVAPGHFAECRDAAGRAFLFEYARCAGEEGGETAWIATLVDINPLREAERKRDQALRFLSHDIRSPQGAILALLDLHRSDPGELAQDELLARIRRYVLRTQTLAESFVELARVATAPVRDDLLEGTDVVLDAADECWSLAQARHIVLDTDVPDDGAPLRGDRSQLTRALINLIGNAIKYSPPHTRVDCRLVRRGELWCIAVRDQGRGIAADDQARLFQEFSRVGGAEDGDEPGFGLGLAFVKAVVDRHGGRIECESAPGQGSEFRLLLPATVNKAEPQAGPGEGSA</sequence>
<evidence type="ECO:0000256" key="7">
    <source>
        <dbReference type="ARBA" id="ARBA00022777"/>
    </source>
</evidence>
<reference evidence="12 13" key="1">
    <citation type="submission" date="2019-02" db="EMBL/GenBank/DDBJ databases">
        <title>Genomic Encyclopedia of Type Strains, Phase IV (KMG-IV): sequencing the most valuable type-strain genomes for metagenomic binning, comparative biology and taxonomic classification.</title>
        <authorList>
            <person name="Goeker M."/>
        </authorList>
    </citation>
    <scope>NUCLEOTIDE SEQUENCE [LARGE SCALE GENOMIC DNA]</scope>
    <source>
        <strain evidence="12 13">K24</strain>
    </source>
</reference>
<dbReference type="SUPFAM" id="SSF55874">
    <property type="entry name" value="ATPase domain of HSP90 chaperone/DNA topoisomerase II/histidine kinase"/>
    <property type="match status" value="1"/>
</dbReference>
<dbReference type="EMBL" id="SGXC01000002">
    <property type="protein sequence ID" value="RZS80921.1"/>
    <property type="molecule type" value="Genomic_DNA"/>
</dbReference>
<keyword evidence="9" id="KW-0902">Two-component regulatory system</keyword>
<dbReference type="CDD" id="cd00082">
    <property type="entry name" value="HisKA"/>
    <property type="match status" value="1"/>
</dbReference>
<evidence type="ECO:0000256" key="8">
    <source>
        <dbReference type="ARBA" id="ARBA00022840"/>
    </source>
</evidence>
<dbReference type="EC" id="2.7.13.3" evidence="3"/>
<dbReference type="Gene3D" id="3.30.565.10">
    <property type="entry name" value="Histidine kinase-like ATPase, C-terminal domain"/>
    <property type="match status" value="1"/>
</dbReference>
<dbReference type="GO" id="GO:0030295">
    <property type="term" value="F:protein kinase activator activity"/>
    <property type="evidence" value="ECO:0007669"/>
    <property type="project" value="TreeGrafter"/>
</dbReference>
<gene>
    <name evidence="12" type="ORF">EV675_3534</name>
</gene>
<evidence type="ECO:0000256" key="4">
    <source>
        <dbReference type="ARBA" id="ARBA00022553"/>
    </source>
</evidence>
<keyword evidence="4" id="KW-0597">Phosphoprotein</keyword>
<dbReference type="InterPro" id="IPR036097">
    <property type="entry name" value="HisK_dim/P_sf"/>
</dbReference>
<dbReference type="GO" id="GO:0005886">
    <property type="term" value="C:plasma membrane"/>
    <property type="evidence" value="ECO:0007669"/>
    <property type="project" value="UniProtKB-SubCell"/>
</dbReference>
<organism evidence="12 13">
    <name type="scientific">Pigmentiphaga kullae</name>
    <dbReference type="NCBI Taxonomy" id="151784"/>
    <lineage>
        <taxon>Bacteria</taxon>
        <taxon>Pseudomonadati</taxon>
        <taxon>Pseudomonadota</taxon>
        <taxon>Betaproteobacteria</taxon>
        <taxon>Burkholderiales</taxon>
        <taxon>Alcaligenaceae</taxon>
        <taxon>Pigmentiphaga</taxon>
    </lineage>
</organism>
<dbReference type="Gene3D" id="1.10.287.130">
    <property type="match status" value="1"/>
</dbReference>
<evidence type="ECO:0000256" key="3">
    <source>
        <dbReference type="ARBA" id="ARBA00012438"/>
    </source>
</evidence>
<keyword evidence="8" id="KW-0067">ATP-binding</keyword>
<feature type="transmembrane region" description="Helical" evidence="10">
    <location>
        <begin position="336"/>
        <end position="356"/>
    </location>
</feature>
<evidence type="ECO:0000259" key="11">
    <source>
        <dbReference type="PROSITE" id="PS50109"/>
    </source>
</evidence>
<keyword evidence="7" id="KW-0418">Kinase</keyword>
<keyword evidence="6" id="KW-0547">Nucleotide-binding</keyword>
<dbReference type="InterPro" id="IPR017181">
    <property type="entry name" value="Sig_transdc_His_kin_CHASE2"/>
</dbReference>
<dbReference type="PIRSF" id="PIRSF037347">
    <property type="entry name" value="STHK_CHASE2_PAS_prd"/>
    <property type="match status" value="1"/>
</dbReference>
<dbReference type="PRINTS" id="PR00344">
    <property type="entry name" value="BCTRLSENSOR"/>
</dbReference>
<dbReference type="InterPro" id="IPR050351">
    <property type="entry name" value="BphY/WalK/GraS-like"/>
</dbReference>
<dbReference type="RefSeq" id="WP_130358529.1">
    <property type="nucleotide sequence ID" value="NZ_SGXC01000002.1"/>
</dbReference>
<evidence type="ECO:0000256" key="1">
    <source>
        <dbReference type="ARBA" id="ARBA00000085"/>
    </source>
</evidence>
<keyword evidence="10" id="KW-1133">Transmembrane helix</keyword>
<dbReference type="InterPro" id="IPR003594">
    <property type="entry name" value="HATPase_dom"/>
</dbReference>
<name>A0A4Q7NCZ8_9BURK</name>
<dbReference type="GO" id="GO:0000156">
    <property type="term" value="F:phosphorelay response regulator activity"/>
    <property type="evidence" value="ECO:0007669"/>
    <property type="project" value="TreeGrafter"/>
</dbReference>
<dbReference type="InterPro" id="IPR005467">
    <property type="entry name" value="His_kinase_dom"/>
</dbReference>
<keyword evidence="5" id="KW-0808">Transferase</keyword>
<feature type="transmembrane region" description="Helical" evidence="10">
    <location>
        <begin position="309"/>
        <end position="329"/>
    </location>
</feature>
<evidence type="ECO:0000313" key="12">
    <source>
        <dbReference type="EMBL" id="RZS80921.1"/>
    </source>
</evidence>
<feature type="transmembrane region" description="Helical" evidence="10">
    <location>
        <begin position="20"/>
        <end position="38"/>
    </location>
</feature>
<dbReference type="InterPro" id="IPR036890">
    <property type="entry name" value="HATPase_C_sf"/>
</dbReference>
<dbReference type="GO" id="GO:0000155">
    <property type="term" value="F:phosphorelay sensor kinase activity"/>
    <property type="evidence" value="ECO:0007669"/>
    <property type="project" value="InterPro"/>
</dbReference>
<keyword evidence="13" id="KW-1185">Reference proteome</keyword>
<accession>A0A4Q7NCZ8</accession>
<dbReference type="Pfam" id="PF05226">
    <property type="entry name" value="CHASE2"/>
    <property type="match status" value="1"/>
</dbReference>
<dbReference type="InterPro" id="IPR003661">
    <property type="entry name" value="HisK_dim/P_dom"/>
</dbReference>
<evidence type="ECO:0000256" key="10">
    <source>
        <dbReference type="SAM" id="Phobius"/>
    </source>
</evidence>
<dbReference type="SMART" id="SM01080">
    <property type="entry name" value="CHASE2"/>
    <property type="match status" value="1"/>
</dbReference>
<evidence type="ECO:0000256" key="5">
    <source>
        <dbReference type="ARBA" id="ARBA00022679"/>
    </source>
</evidence>
<comment type="subcellular location">
    <subcellularLocation>
        <location evidence="2">Cell inner membrane</location>
        <topology evidence="2">Multi-pass membrane protein</topology>
    </subcellularLocation>
</comment>
<dbReference type="InterPro" id="IPR004358">
    <property type="entry name" value="Sig_transdc_His_kin-like_C"/>
</dbReference>
<dbReference type="Pfam" id="PF02518">
    <property type="entry name" value="HATPase_c"/>
    <property type="match status" value="1"/>
</dbReference>
<dbReference type="OrthoDB" id="9806704at2"/>
<keyword evidence="10" id="KW-0812">Transmembrane</keyword>
<dbReference type="FunFam" id="3.30.565.10:FF:000006">
    <property type="entry name" value="Sensor histidine kinase WalK"/>
    <property type="match status" value="1"/>
</dbReference>
<comment type="caution">
    <text evidence="12">The sequence shown here is derived from an EMBL/GenBank/DDBJ whole genome shotgun (WGS) entry which is preliminary data.</text>
</comment>
<protein>
    <recommendedName>
        <fullName evidence="3">histidine kinase</fullName>
        <ecNumber evidence="3">2.7.13.3</ecNumber>
    </recommendedName>
</protein>
<evidence type="ECO:0000313" key="13">
    <source>
        <dbReference type="Proteomes" id="UP000292445"/>
    </source>
</evidence>
<dbReference type="CDD" id="cd00075">
    <property type="entry name" value="HATPase"/>
    <property type="match status" value="1"/>
</dbReference>